<dbReference type="GO" id="GO:0005737">
    <property type="term" value="C:cytoplasm"/>
    <property type="evidence" value="ECO:0007669"/>
    <property type="project" value="TreeGrafter"/>
</dbReference>
<comment type="similarity">
    <text evidence="1">Belongs to the short-chain dehydrogenases/reductases (SDR) family.</text>
</comment>
<dbReference type="Gene3D" id="3.40.50.720">
    <property type="entry name" value="NAD(P)-binding Rossmann-like Domain"/>
    <property type="match status" value="1"/>
</dbReference>
<evidence type="ECO:0000313" key="2">
    <source>
        <dbReference type="EMBL" id="GMR47590.1"/>
    </source>
</evidence>
<dbReference type="AlphaFoldDB" id="A0AAN5CNL2"/>
<dbReference type="InterPro" id="IPR002347">
    <property type="entry name" value="SDR_fam"/>
</dbReference>
<evidence type="ECO:0000313" key="3">
    <source>
        <dbReference type="Proteomes" id="UP001328107"/>
    </source>
</evidence>
<proteinExistence type="inferred from homology"/>
<reference evidence="3" key="1">
    <citation type="submission" date="2022-10" db="EMBL/GenBank/DDBJ databases">
        <title>Genome assembly of Pristionchus species.</title>
        <authorList>
            <person name="Yoshida K."/>
            <person name="Sommer R.J."/>
        </authorList>
    </citation>
    <scope>NUCLEOTIDE SEQUENCE [LARGE SCALE GENOMIC DNA]</scope>
    <source>
        <strain evidence="3">RS5460</strain>
    </source>
</reference>
<dbReference type="GO" id="GO:0016491">
    <property type="term" value="F:oxidoreductase activity"/>
    <property type="evidence" value="ECO:0007669"/>
    <property type="project" value="TreeGrafter"/>
</dbReference>
<dbReference type="InterPro" id="IPR036291">
    <property type="entry name" value="NAD(P)-bd_dom_sf"/>
</dbReference>
<dbReference type="Pfam" id="PF00106">
    <property type="entry name" value="adh_short"/>
    <property type="match status" value="1"/>
</dbReference>
<evidence type="ECO:0000256" key="1">
    <source>
        <dbReference type="RuleBase" id="RU000363"/>
    </source>
</evidence>
<comment type="caution">
    <text evidence="2">The sequence shown here is derived from an EMBL/GenBank/DDBJ whole genome shotgun (WGS) entry which is preliminary data.</text>
</comment>
<organism evidence="2 3">
    <name type="scientific">Pristionchus mayeri</name>
    <dbReference type="NCBI Taxonomy" id="1317129"/>
    <lineage>
        <taxon>Eukaryota</taxon>
        <taxon>Metazoa</taxon>
        <taxon>Ecdysozoa</taxon>
        <taxon>Nematoda</taxon>
        <taxon>Chromadorea</taxon>
        <taxon>Rhabditida</taxon>
        <taxon>Rhabditina</taxon>
        <taxon>Diplogasteromorpha</taxon>
        <taxon>Diplogasteroidea</taxon>
        <taxon>Neodiplogasteridae</taxon>
        <taxon>Pristionchus</taxon>
    </lineage>
</organism>
<feature type="non-terminal residue" evidence="2">
    <location>
        <position position="1"/>
    </location>
</feature>
<dbReference type="PRINTS" id="PR00081">
    <property type="entry name" value="GDHRDH"/>
</dbReference>
<keyword evidence="3" id="KW-1185">Reference proteome</keyword>
<dbReference type="SUPFAM" id="SSF51735">
    <property type="entry name" value="NAD(P)-binding Rossmann-fold domains"/>
    <property type="match status" value="1"/>
</dbReference>
<accession>A0AAN5CNL2</accession>
<protein>
    <recommendedName>
        <fullName evidence="4">Dehydrogenase</fullName>
    </recommendedName>
</protein>
<sequence>IDMHILVTGANRGIGLGLVKELLKHPEVKNVFATHRHWSDITELMEIKDPRLHVYELELMEHMLIGSVYLKIRDTVGEDGLNCIVNNAGIFDAYDINGPVKRKMMVDMIEINSVGPTIFMQGFLPQLRKAVKAGNRAMMVNISDEIASMTQCKGTTEKKALIYQMSKASLNMFTRIMAADCKKENVGYLAMSPGSVKTKIGGPDAKHTVEEVSRD</sequence>
<dbReference type="Proteomes" id="UP001328107">
    <property type="component" value="Unassembled WGS sequence"/>
</dbReference>
<name>A0AAN5CNL2_9BILA</name>
<evidence type="ECO:0008006" key="4">
    <source>
        <dbReference type="Google" id="ProtNLM"/>
    </source>
</evidence>
<gene>
    <name evidence="2" type="ORF">PMAYCL1PPCAC_17785</name>
</gene>
<dbReference type="InterPro" id="IPR051468">
    <property type="entry name" value="Fungal_SecMetab_SDRs"/>
</dbReference>
<dbReference type="PANTHER" id="PTHR43544">
    <property type="entry name" value="SHORT-CHAIN DEHYDROGENASE/REDUCTASE"/>
    <property type="match status" value="1"/>
</dbReference>
<dbReference type="EMBL" id="BTRK01000004">
    <property type="protein sequence ID" value="GMR47590.1"/>
    <property type="molecule type" value="Genomic_DNA"/>
</dbReference>
<feature type="non-terminal residue" evidence="2">
    <location>
        <position position="215"/>
    </location>
</feature>
<dbReference type="PANTHER" id="PTHR43544:SF35">
    <property type="entry name" value="C-FACTOR-RELATED"/>
    <property type="match status" value="1"/>
</dbReference>
<dbReference type="PRINTS" id="PR00080">
    <property type="entry name" value="SDRFAMILY"/>
</dbReference>